<accession>A0A1I3PTT0</accession>
<evidence type="ECO:0000256" key="2">
    <source>
        <dbReference type="ARBA" id="ARBA00022679"/>
    </source>
</evidence>
<keyword evidence="3" id="KW-0133">Cell shape</keyword>
<keyword evidence="4" id="KW-0573">Peptidoglycan synthesis</keyword>
<reference evidence="8" key="1">
    <citation type="submission" date="2016-10" db="EMBL/GenBank/DDBJ databases">
        <authorList>
            <person name="Varghese N."/>
            <person name="Submissions S."/>
        </authorList>
    </citation>
    <scope>NUCLEOTIDE SEQUENCE [LARGE SCALE GENOMIC DNA]</scope>
    <source>
        <strain evidence="8">DSM 5918</strain>
    </source>
</reference>
<dbReference type="Pfam" id="PF02388">
    <property type="entry name" value="FemAB"/>
    <property type="match status" value="3"/>
</dbReference>
<protein>
    <submittedName>
        <fullName evidence="7">Lipid II:glycine glycyltransferase (Peptidoglycan interpeptide bridge formation enzyme)</fullName>
    </submittedName>
</protein>
<dbReference type="PANTHER" id="PTHR36174:SF1">
    <property type="entry name" value="LIPID II:GLYCINE GLYCYLTRANSFERASE"/>
    <property type="match status" value="1"/>
</dbReference>
<keyword evidence="5" id="KW-0012">Acyltransferase</keyword>
<dbReference type="PANTHER" id="PTHR36174">
    <property type="entry name" value="LIPID II:GLYCINE GLYCYLTRANSFERASE"/>
    <property type="match status" value="1"/>
</dbReference>
<dbReference type="InterPro" id="IPR016181">
    <property type="entry name" value="Acyl_CoA_acyltransferase"/>
</dbReference>
<dbReference type="Proteomes" id="UP000198635">
    <property type="component" value="Unassembled WGS sequence"/>
</dbReference>
<keyword evidence="2 7" id="KW-0808">Transferase</keyword>
<dbReference type="GO" id="GO:0009252">
    <property type="term" value="P:peptidoglycan biosynthetic process"/>
    <property type="evidence" value="ECO:0007669"/>
    <property type="project" value="UniProtKB-KW"/>
</dbReference>
<dbReference type="InterPro" id="IPR003447">
    <property type="entry name" value="FEMABX"/>
</dbReference>
<dbReference type="PROSITE" id="PS51191">
    <property type="entry name" value="FEMABX"/>
    <property type="match status" value="1"/>
</dbReference>
<gene>
    <name evidence="7" type="ORF">SAMN04488082_102114</name>
</gene>
<keyword evidence="6" id="KW-0961">Cell wall biogenesis/degradation</keyword>
<dbReference type="RefSeq" id="WP_092372596.1">
    <property type="nucleotide sequence ID" value="NZ_FORX01000002.1"/>
</dbReference>
<keyword evidence="8" id="KW-1185">Reference proteome</keyword>
<evidence type="ECO:0000256" key="1">
    <source>
        <dbReference type="ARBA" id="ARBA00009943"/>
    </source>
</evidence>
<organism evidence="7 8">
    <name type="scientific">Desulfomicrobium apsheronum</name>
    <dbReference type="NCBI Taxonomy" id="52560"/>
    <lineage>
        <taxon>Bacteria</taxon>
        <taxon>Pseudomonadati</taxon>
        <taxon>Thermodesulfobacteriota</taxon>
        <taxon>Desulfovibrionia</taxon>
        <taxon>Desulfovibrionales</taxon>
        <taxon>Desulfomicrobiaceae</taxon>
        <taxon>Desulfomicrobium</taxon>
    </lineage>
</organism>
<dbReference type="OrthoDB" id="5401382at2"/>
<dbReference type="AlphaFoldDB" id="A0A1I3PTT0"/>
<dbReference type="SUPFAM" id="SSF55729">
    <property type="entry name" value="Acyl-CoA N-acyltransferases (Nat)"/>
    <property type="match status" value="2"/>
</dbReference>
<dbReference type="GO" id="GO:0016755">
    <property type="term" value="F:aminoacyltransferase activity"/>
    <property type="evidence" value="ECO:0007669"/>
    <property type="project" value="InterPro"/>
</dbReference>
<evidence type="ECO:0000256" key="4">
    <source>
        <dbReference type="ARBA" id="ARBA00022984"/>
    </source>
</evidence>
<dbReference type="GO" id="GO:0071555">
    <property type="term" value="P:cell wall organization"/>
    <property type="evidence" value="ECO:0007669"/>
    <property type="project" value="UniProtKB-KW"/>
</dbReference>
<dbReference type="EMBL" id="FORX01000002">
    <property type="protein sequence ID" value="SFJ24963.1"/>
    <property type="molecule type" value="Genomic_DNA"/>
</dbReference>
<name>A0A1I3PTT0_9BACT</name>
<evidence type="ECO:0000256" key="5">
    <source>
        <dbReference type="ARBA" id="ARBA00023315"/>
    </source>
</evidence>
<evidence type="ECO:0000313" key="7">
    <source>
        <dbReference type="EMBL" id="SFJ24963.1"/>
    </source>
</evidence>
<sequence>MMSLKVIICEERDQQNWDEYVSDHTYGHFMQSWAWGVFKEQQGWRPMRFFALRDGAPCGAMQVLTRGVLGKECLLYAPRGPVLDMNDLEVMDSLLCAVKSYYPNGITLRMDPYVREGEIGTDVFRGLRRLPEEWSFWNCPKYVFWLDTSGGTAQVFDAFGTKQRNQINYPAKRGVVFVKGGIDDVDDFYRLMVSMSLQKGIACHAKPFFQKLFTVFCNNKMADISFAEIDGERIACGMSLRFGKKSWLMYAATDENGYNFRASRAVQWDMITSALENGCKRYDFRGTATGRNPSLNDPGYGVYEFKKKFCPEFVVLDGYYDYVLRPILYKIFRFAEVFALPLAYNTYKKVHSFVDRSHVAKL</sequence>
<evidence type="ECO:0000256" key="3">
    <source>
        <dbReference type="ARBA" id="ARBA00022960"/>
    </source>
</evidence>
<evidence type="ECO:0000256" key="6">
    <source>
        <dbReference type="ARBA" id="ARBA00023316"/>
    </source>
</evidence>
<proteinExistence type="inferred from homology"/>
<dbReference type="Gene3D" id="3.40.630.30">
    <property type="match status" value="2"/>
</dbReference>
<dbReference type="STRING" id="52560.SAMN04488082_102114"/>
<comment type="similarity">
    <text evidence="1">Belongs to the FemABX family.</text>
</comment>
<dbReference type="InterPro" id="IPR050644">
    <property type="entry name" value="PG_Glycine_Bridge_Synth"/>
</dbReference>
<evidence type="ECO:0000313" key="8">
    <source>
        <dbReference type="Proteomes" id="UP000198635"/>
    </source>
</evidence>
<dbReference type="GO" id="GO:0008360">
    <property type="term" value="P:regulation of cell shape"/>
    <property type="evidence" value="ECO:0007669"/>
    <property type="project" value="UniProtKB-KW"/>
</dbReference>